<keyword evidence="3" id="KW-0648">Protein biosynthesis</keyword>
<evidence type="ECO:0000313" key="7">
    <source>
        <dbReference type="Proteomes" id="UP001632038"/>
    </source>
</evidence>
<dbReference type="InterPro" id="IPR013906">
    <property type="entry name" value="eIF3j"/>
</dbReference>
<gene>
    <name evidence="6" type="ORF">CASFOL_031750</name>
</gene>
<organism evidence="6 7">
    <name type="scientific">Castilleja foliolosa</name>
    <dbReference type="NCBI Taxonomy" id="1961234"/>
    <lineage>
        <taxon>Eukaryota</taxon>
        <taxon>Viridiplantae</taxon>
        <taxon>Streptophyta</taxon>
        <taxon>Embryophyta</taxon>
        <taxon>Tracheophyta</taxon>
        <taxon>Spermatophyta</taxon>
        <taxon>Magnoliopsida</taxon>
        <taxon>eudicotyledons</taxon>
        <taxon>Gunneridae</taxon>
        <taxon>Pentapetalae</taxon>
        <taxon>asterids</taxon>
        <taxon>lamiids</taxon>
        <taxon>Lamiales</taxon>
        <taxon>Orobanchaceae</taxon>
        <taxon>Pedicularideae</taxon>
        <taxon>Castillejinae</taxon>
        <taxon>Castilleja</taxon>
    </lineage>
</organism>
<dbReference type="Proteomes" id="UP001632038">
    <property type="component" value="Unassembled WGS sequence"/>
</dbReference>
<dbReference type="PANTHER" id="PTHR21681:SF0">
    <property type="entry name" value="EUKARYOTIC TRANSLATION INITIATION FACTOR 3 SUBUNIT J"/>
    <property type="match status" value="1"/>
</dbReference>
<reference evidence="7" key="1">
    <citation type="journal article" date="2024" name="IScience">
        <title>Strigolactones Initiate the Formation of Haustorium-like Structures in Castilleja.</title>
        <authorList>
            <person name="Buerger M."/>
            <person name="Peterson D."/>
            <person name="Chory J."/>
        </authorList>
    </citation>
    <scope>NUCLEOTIDE SEQUENCE [LARGE SCALE GENOMIC DNA]</scope>
</reference>
<sequence>MIAEEILLRLPAEDLASCKRVNKDWRDLIVSALSNQEDDEDLDDTDVKDSWEEDEPAPALKTEKKGNSFEAVKEAPLDPVEEKLRQQRLVGEADYKSTAELFGKMGDEKTLDNFIPKSESGFTEEYAELVAHKLRPYEKSYHYTGLLKAVMRLLMVSFKGSDAKDVVLSITAIASEMIKVEKEANAEKKKTCNIKIEDEPVPSFLKKDDKLKNDTFTKEDEPVPSLLEKDNKRKSTWDVADLDDNEKKKTRFEAIEEAPSDPDFASDEELIVRNEAKDDEDLDNKLKSNWDDEDLDDTDMKDSWEEEDEPAPASKTEPMPTEKAPKKTVAKTVEKKGNSFEAVNEAPLDPVEEKLRQQRLVGEADYKSTAELFGKMGDEKTLDNFIPKSESDFTEYAELVAHKLRPYEKSYHYIGLLKAVMRLSMVSLKGSDAKDVVLSITAIACETITVETEANAEKKKKKKKKKKTEDEPVPSLVEPVWESDEELIEPKEIVEERQIDELTRNVEMDLYLAKQVWEKW</sequence>
<feature type="region of interest" description="Disordered" evidence="4">
    <location>
        <begin position="252"/>
        <end position="342"/>
    </location>
</feature>
<evidence type="ECO:0000256" key="3">
    <source>
        <dbReference type="ARBA" id="ARBA00022917"/>
    </source>
</evidence>
<feature type="region of interest" description="Disordered" evidence="4">
    <location>
        <begin position="33"/>
        <end position="68"/>
    </location>
</feature>
<dbReference type="EMBL" id="JAVIJP010000053">
    <property type="protein sequence ID" value="KAL3625082.1"/>
    <property type="molecule type" value="Genomic_DNA"/>
</dbReference>
<evidence type="ECO:0000256" key="4">
    <source>
        <dbReference type="SAM" id="MobiDB-lite"/>
    </source>
</evidence>
<keyword evidence="2" id="KW-0396">Initiation factor</keyword>
<dbReference type="PANTHER" id="PTHR21681">
    <property type="entry name" value="EUKARYOTIC TRANSLATION INITIATION FACTOR 3 SUBUNIT J"/>
    <property type="match status" value="1"/>
</dbReference>
<dbReference type="Pfam" id="PF00646">
    <property type="entry name" value="F-box"/>
    <property type="match status" value="1"/>
</dbReference>
<protein>
    <recommendedName>
        <fullName evidence="5">F-box domain-containing protein</fullName>
    </recommendedName>
</protein>
<keyword evidence="7" id="KW-1185">Reference proteome</keyword>
<dbReference type="InterPro" id="IPR023194">
    <property type="entry name" value="eIF3-like_dom_sf"/>
</dbReference>
<evidence type="ECO:0000256" key="2">
    <source>
        <dbReference type="ARBA" id="ARBA00022540"/>
    </source>
</evidence>
<dbReference type="InterPro" id="IPR001810">
    <property type="entry name" value="F-box_dom"/>
</dbReference>
<proteinExistence type="predicted"/>
<accession>A0ABD3C8K3</accession>
<dbReference type="Gene3D" id="1.10.246.60">
    <property type="entry name" value="Eukaryotic translation initiation factor 3 like domains"/>
    <property type="match status" value="2"/>
</dbReference>
<feature type="compositionally biased region" description="Acidic residues" evidence="4">
    <location>
        <begin position="255"/>
        <end position="269"/>
    </location>
</feature>
<dbReference type="Gene3D" id="1.20.1280.50">
    <property type="match status" value="1"/>
</dbReference>
<feature type="domain" description="F-box" evidence="5">
    <location>
        <begin position="4"/>
        <end position="31"/>
    </location>
</feature>
<dbReference type="InterPro" id="IPR036047">
    <property type="entry name" value="F-box-like_dom_sf"/>
</dbReference>
<dbReference type="GO" id="GO:0003743">
    <property type="term" value="F:translation initiation factor activity"/>
    <property type="evidence" value="ECO:0007669"/>
    <property type="project" value="UniProtKB-KW"/>
</dbReference>
<evidence type="ECO:0000259" key="5">
    <source>
        <dbReference type="Pfam" id="PF00646"/>
    </source>
</evidence>
<dbReference type="SUPFAM" id="SSF81383">
    <property type="entry name" value="F-box domain"/>
    <property type="match status" value="1"/>
</dbReference>
<name>A0ABD3C8K3_9LAMI</name>
<comment type="caution">
    <text evidence="6">The sequence shown here is derived from an EMBL/GenBank/DDBJ whole genome shotgun (WGS) entry which is preliminary data.</text>
</comment>
<evidence type="ECO:0000313" key="6">
    <source>
        <dbReference type="EMBL" id="KAL3625082.1"/>
    </source>
</evidence>
<dbReference type="AlphaFoldDB" id="A0ABD3C8K3"/>
<keyword evidence="1" id="KW-0963">Cytoplasm</keyword>
<feature type="region of interest" description="Disordered" evidence="4">
    <location>
        <begin position="455"/>
        <end position="478"/>
    </location>
</feature>
<dbReference type="Pfam" id="PF08597">
    <property type="entry name" value="eIF3_subunit"/>
    <property type="match status" value="2"/>
</dbReference>
<evidence type="ECO:0000256" key="1">
    <source>
        <dbReference type="ARBA" id="ARBA00022490"/>
    </source>
</evidence>